<sequence length="131" mass="14265">MKLILPLLAAATIAACMPSQDACIRDATRDLRTVDELIAQQELILQRGYALKKEKEYVRRLSLCSGIGSWGHRRYGGVGTACVDSFPVTRTVPEAVNLDEVRATLASLREKRGELAAQAEPNVAACRARPA</sequence>
<evidence type="ECO:0000313" key="2">
    <source>
        <dbReference type="Proteomes" id="UP000318590"/>
    </source>
</evidence>
<dbReference type="Proteomes" id="UP000318590">
    <property type="component" value="Unassembled WGS sequence"/>
</dbReference>
<dbReference type="EMBL" id="VFSV01000010">
    <property type="protein sequence ID" value="TRD21646.1"/>
    <property type="molecule type" value="Genomic_DNA"/>
</dbReference>
<dbReference type="PROSITE" id="PS51257">
    <property type="entry name" value="PROKAR_LIPOPROTEIN"/>
    <property type="match status" value="1"/>
</dbReference>
<dbReference type="RefSeq" id="WP_142834256.1">
    <property type="nucleotide sequence ID" value="NZ_VFSV01000010.1"/>
</dbReference>
<organism evidence="1 2">
    <name type="scientific">Palleronia caenipelagi</name>
    <dbReference type="NCBI Taxonomy" id="2489174"/>
    <lineage>
        <taxon>Bacteria</taxon>
        <taxon>Pseudomonadati</taxon>
        <taxon>Pseudomonadota</taxon>
        <taxon>Alphaproteobacteria</taxon>
        <taxon>Rhodobacterales</taxon>
        <taxon>Roseobacteraceae</taxon>
        <taxon>Palleronia</taxon>
    </lineage>
</organism>
<accession>A0A547Q5H7</accession>
<gene>
    <name evidence="1" type="ORF">FEV53_07845</name>
</gene>
<reference evidence="1 2" key="1">
    <citation type="submission" date="2019-06" db="EMBL/GenBank/DDBJ databases">
        <title>Paenimaribius caenipelagi gen. nov., sp. nov., isolated from a tidal flat.</title>
        <authorList>
            <person name="Yoon J.-H."/>
        </authorList>
    </citation>
    <scope>NUCLEOTIDE SEQUENCE [LARGE SCALE GENOMIC DNA]</scope>
    <source>
        <strain evidence="1 2">JBTF-M29</strain>
    </source>
</reference>
<name>A0A547Q5H7_9RHOB</name>
<dbReference type="AlphaFoldDB" id="A0A547Q5H7"/>
<proteinExistence type="predicted"/>
<evidence type="ECO:0000313" key="1">
    <source>
        <dbReference type="EMBL" id="TRD21646.1"/>
    </source>
</evidence>
<dbReference type="OrthoDB" id="7875456at2"/>
<comment type="caution">
    <text evidence="1">The sequence shown here is derived from an EMBL/GenBank/DDBJ whole genome shotgun (WGS) entry which is preliminary data.</text>
</comment>
<keyword evidence="2" id="KW-1185">Reference proteome</keyword>
<protein>
    <submittedName>
        <fullName evidence="1">Uncharacterized protein</fullName>
    </submittedName>
</protein>